<protein>
    <recommendedName>
        <fullName evidence="4">Inner membrane protein YdcZ</fullName>
    </recommendedName>
</protein>
<dbReference type="Proteomes" id="UP000317977">
    <property type="component" value="Unassembled WGS sequence"/>
</dbReference>
<evidence type="ECO:0008006" key="4">
    <source>
        <dbReference type="Google" id="ProtNLM"/>
    </source>
</evidence>
<dbReference type="EMBL" id="SJPX01000001">
    <property type="protein sequence ID" value="TWU57169.1"/>
    <property type="molecule type" value="Genomic_DNA"/>
</dbReference>
<evidence type="ECO:0000313" key="2">
    <source>
        <dbReference type="EMBL" id="TWU57169.1"/>
    </source>
</evidence>
<gene>
    <name evidence="2" type="ORF">Poly59_00750</name>
</gene>
<dbReference type="RefSeq" id="WP_146532109.1">
    <property type="nucleotide sequence ID" value="NZ_SJPX01000001.1"/>
</dbReference>
<evidence type="ECO:0000256" key="1">
    <source>
        <dbReference type="SAM" id="Phobius"/>
    </source>
</evidence>
<accession>A0A5C6FC23</accession>
<evidence type="ECO:0000313" key="3">
    <source>
        <dbReference type="Proteomes" id="UP000317977"/>
    </source>
</evidence>
<feature type="transmembrane region" description="Helical" evidence="1">
    <location>
        <begin position="47"/>
        <end position="68"/>
    </location>
</feature>
<feature type="transmembrane region" description="Helical" evidence="1">
    <location>
        <begin position="140"/>
        <end position="157"/>
    </location>
</feature>
<dbReference type="PANTHER" id="PTHR34821:SF2">
    <property type="entry name" value="INNER MEMBRANE PROTEIN YDCZ"/>
    <property type="match status" value="1"/>
</dbReference>
<dbReference type="OrthoDB" id="7864805at2"/>
<feature type="transmembrane region" description="Helical" evidence="1">
    <location>
        <begin position="107"/>
        <end position="128"/>
    </location>
</feature>
<feature type="transmembrane region" description="Helical" evidence="1">
    <location>
        <begin position="6"/>
        <end position="27"/>
    </location>
</feature>
<dbReference type="AlphaFoldDB" id="A0A5C6FC23"/>
<dbReference type="GO" id="GO:0005886">
    <property type="term" value="C:plasma membrane"/>
    <property type="evidence" value="ECO:0007669"/>
    <property type="project" value="TreeGrafter"/>
</dbReference>
<keyword evidence="1" id="KW-1133">Transmembrane helix</keyword>
<sequence>MTGAIGGSGLLVVAIAFGLAAGALVGIQPSVNGQLGRYAVHPLQASLVSFASGTAILLVMTVVGGVFPPRFNVSLLAMPWWVWCGGAMGVFMVTSSLILVPRIGSLPWFAAIMTGQVVAAVLLDHFGWLGNHRAAASPTRLAGAALLLAGLALIVYAKRSEQQAIDREMVKAEVKAR</sequence>
<keyword evidence="3" id="KW-1185">Reference proteome</keyword>
<dbReference type="PANTHER" id="PTHR34821">
    <property type="entry name" value="INNER MEMBRANE PROTEIN YDCZ"/>
    <property type="match status" value="1"/>
</dbReference>
<name>A0A5C6FC23_9BACT</name>
<dbReference type="Pfam" id="PF04657">
    <property type="entry name" value="DMT_YdcZ"/>
    <property type="match status" value="1"/>
</dbReference>
<keyword evidence="1" id="KW-0812">Transmembrane</keyword>
<reference evidence="2 3" key="1">
    <citation type="submission" date="2019-02" db="EMBL/GenBank/DDBJ databases">
        <title>Deep-cultivation of Planctomycetes and their phenomic and genomic characterization uncovers novel biology.</title>
        <authorList>
            <person name="Wiegand S."/>
            <person name="Jogler M."/>
            <person name="Boedeker C."/>
            <person name="Pinto D."/>
            <person name="Vollmers J."/>
            <person name="Rivas-Marin E."/>
            <person name="Kohn T."/>
            <person name="Peeters S.H."/>
            <person name="Heuer A."/>
            <person name="Rast P."/>
            <person name="Oberbeckmann S."/>
            <person name="Bunk B."/>
            <person name="Jeske O."/>
            <person name="Meyerdierks A."/>
            <person name="Storesund J.E."/>
            <person name="Kallscheuer N."/>
            <person name="Luecker S."/>
            <person name="Lage O.M."/>
            <person name="Pohl T."/>
            <person name="Merkel B.J."/>
            <person name="Hornburger P."/>
            <person name="Mueller R.-W."/>
            <person name="Bruemmer F."/>
            <person name="Labrenz M."/>
            <person name="Spormann A.M."/>
            <person name="Op Den Camp H."/>
            <person name="Overmann J."/>
            <person name="Amann R."/>
            <person name="Jetten M.S.M."/>
            <person name="Mascher T."/>
            <person name="Medema M.H."/>
            <person name="Devos D.P."/>
            <person name="Kaster A.-K."/>
            <person name="Ovreas L."/>
            <person name="Rohde M."/>
            <person name="Galperin M.Y."/>
            <person name="Jogler C."/>
        </authorList>
    </citation>
    <scope>NUCLEOTIDE SEQUENCE [LARGE SCALE GENOMIC DNA]</scope>
    <source>
        <strain evidence="2 3">Poly59</strain>
    </source>
</reference>
<organism evidence="2 3">
    <name type="scientific">Rubripirellula reticaptiva</name>
    <dbReference type="NCBI Taxonomy" id="2528013"/>
    <lineage>
        <taxon>Bacteria</taxon>
        <taxon>Pseudomonadati</taxon>
        <taxon>Planctomycetota</taxon>
        <taxon>Planctomycetia</taxon>
        <taxon>Pirellulales</taxon>
        <taxon>Pirellulaceae</taxon>
        <taxon>Rubripirellula</taxon>
    </lineage>
</organism>
<comment type="caution">
    <text evidence="2">The sequence shown here is derived from an EMBL/GenBank/DDBJ whole genome shotgun (WGS) entry which is preliminary data.</text>
</comment>
<feature type="transmembrane region" description="Helical" evidence="1">
    <location>
        <begin position="80"/>
        <end position="100"/>
    </location>
</feature>
<dbReference type="InterPro" id="IPR006750">
    <property type="entry name" value="YdcZ"/>
</dbReference>
<proteinExistence type="predicted"/>
<keyword evidence="1" id="KW-0472">Membrane</keyword>